<proteinExistence type="predicted"/>
<feature type="compositionally biased region" description="Pro residues" evidence="1">
    <location>
        <begin position="62"/>
        <end position="72"/>
    </location>
</feature>
<evidence type="ECO:0000259" key="4">
    <source>
        <dbReference type="Pfam" id="PF13239"/>
    </source>
</evidence>
<feature type="domain" description="2TM" evidence="4">
    <location>
        <begin position="82"/>
        <end position="119"/>
    </location>
</feature>
<dbReference type="InterPro" id="IPR012551">
    <property type="entry name" value="DUF1707_SHOCT-like"/>
</dbReference>
<dbReference type="Pfam" id="PF08044">
    <property type="entry name" value="DUF1707"/>
    <property type="match status" value="1"/>
</dbReference>
<feature type="compositionally biased region" description="Basic and acidic residues" evidence="1">
    <location>
        <begin position="49"/>
        <end position="61"/>
    </location>
</feature>
<organism evidence="5">
    <name type="scientific">uncultured Solirubrobacterales bacterium</name>
    <dbReference type="NCBI Taxonomy" id="768556"/>
    <lineage>
        <taxon>Bacteria</taxon>
        <taxon>Bacillati</taxon>
        <taxon>Actinomycetota</taxon>
        <taxon>Thermoleophilia</taxon>
        <taxon>Solirubrobacterales</taxon>
        <taxon>environmental samples</taxon>
    </lineage>
</organism>
<feature type="domain" description="DUF1707" evidence="3">
    <location>
        <begin position="9"/>
        <end position="61"/>
    </location>
</feature>
<evidence type="ECO:0000313" key="5">
    <source>
        <dbReference type="EMBL" id="CAA9496734.1"/>
    </source>
</evidence>
<sequence length="141" mass="15369">MAGELNDLLRASDAERERAVDLLRAAGAEGRLTVDELEERTVRALRARTHGELKPLTRDLPHPPPRRQPGPPPRRRAPSPHQLAAYLAVNLILIAIWALTGADYFWPIWPLLGWGIGLFAPHRSLCGGSGHAGAPFGRGPS</sequence>
<evidence type="ECO:0000256" key="2">
    <source>
        <dbReference type="SAM" id="Phobius"/>
    </source>
</evidence>
<dbReference type="Pfam" id="PF13239">
    <property type="entry name" value="2TM"/>
    <property type="match status" value="1"/>
</dbReference>
<keyword evidence="2" id="KW-0472">Membrane</keyword>
<keyword evidence="2" id="KW-0812">Transmembrane</keyword>
<dbReference type="PANTHER" id="PTHR40763">
    <property type="entry name" value="MEMBRANE PROTEIN-RELATED"/>
    <property type="match status" value="1"/>
</dbReference>
<gene>
    <name evidence="5" type="ORF">AVDCRST_MAG17-1033</name>
</gene>
<accession>A0A6J4SDX1</accession>
<evidence type="ECO:0000259" key="3">
    <source>
        <dbReference type="Pfam" id="PF08044"/>
    </source>
</evidence>
<dbReference type="PANTHER" id="PTHR40763:SF4">
    <property type="entry name" value="DUF1707 DOMAIN-CONTAINING PROTEIN"/>
    <property type="match status" value="1"/>
</dbReference>
<evidence type="ECO:0000256" key="1">
    <source>
        <dbReference type="SAM" id="MobiDB-lite"/>
    </source>
</evidence>
<protein>
    <submittedName>
        <fullName evidence="5">Uncharacterized protein</fullName>
    </submittedName>
</protein>
<dbReference type="EMBL" id="CADCVV010000077">
    <property type="protein sequence ID" value="CAA9496734.1"/>
    <property type="molecule type" value="Genomic_DNA"/>
</dbReference>
<keyword evidence="2" id="KW-1133">Transmembrane helix</keyword>
<dbReference type="AlphaFoldDB" id="A0A6J4SDX1"/>
<dbReference type="InterPro" id="IPR025698">
    <property type="entry name" value="2TM_dom"/>
</dbReference>
<name>A0A6J4SDX1_9ACTN</name>
<feature type="transmembrane region" description="Helical" evidence="2">
    <location>
        <begin position="83"/>
        <end position="106"/>
    </location>
</feature>
<feature type="region of interest" description="Disordered" evidence="1">
    <location>
        <begin position="45"/>
        <end position="79"/>
    </location>
</feature>
<reference evidence="5" key="1">
    <citation type="submission" date="2020-02" db="EMBL/GenBank/DDBJ databases">
        <authorList>
            <person name="Meier V. D."/>
        </authorList>
    </citation>
    <scope>NUCLEOTIDE SEQUENCE</scope>
    <source>
        <strain evidence="5">AVDCRST_MAG17</strain>
    </source>
</reference>